<protein>
    <submittedName>
        <fullName evidence="1">YbjN domain-containing protein</fullName>
    </submittedName>
</protein>
<dbReference type="InterPro" id="IPR019660">
    <property type="entry name" value="Put_sensory_transdc_reg_YbjN"/>
</dbReference>
<dbReference type="Proteomes" id="UP000264589">
    <property type="component" value="Unassembled WGS sequence"/>
</dbReference>
<sequence length="232" mass="25306">MRRRISPAIEALLPPLGTVNLFPCEEGANMKSFAILVSAAAGLLGAAFAQPVTEPTGVVPNLSFENIEPVIRSFDESITTVNQNGVRLIRIESRGRVVLLQENGCTRGGCAGLMIFAGFDETTDLETINQFNATTPSQRALLDQDGRVVLLHYVIGDFGVTRGSLIVNIGAFFAGIDKWQEDFSRGVLVKSVNFDPLLDENAIAESHISREVLDLLWEDPSLYNQAKTQEAR</sequence>
<dbReference type="InParanoid" id="A0A371RFZ5"/>
<proteinExistence type="predicted"/>
<evidence type="ECO:0000313" key="1">
    <source>
        <dbReference type="EMBL" id="RFB04360.1"/>
    </source>
</evidence>
<reference evidence="1 2" key="1">
    <citation type="submission" date="2018-08" db="EMBL/GenBank/DDBJ databases">
        <title>Parvularcula sp. SM1705, isolated from surface water of the South Sea China.</title>
        <authorList>
            <person name="Sun L."/>
        </authorList>
    </citation>
    <scope>NUCLEOTIDE SEQUENCE [LARGE SCALE GENOMIC DNA]</scope>
    <source>
        <strain evidence="1 2">SM1705</strain>
    </source>
</reference>
<gene>
    <name evidence="1" type="ORF">DX908_03115</name>
</gene>
<dbReference type="Pfam" id="PF10722">
    <property type="entry name" value="YbjN"/>
    <property type="match status" value="1"/>
</dbReference>
<comment type="caution">
    <text evidence="1">The sequence shown here is derived from an EMBL/GenBank/DDBJ whole genome shotgun (WGS) entry which is preliminary data.</text>
</comment>
<dbReference type="EMBL" id="QUQO01000001">
    <property type="protein sequence ID" value="RFB04360.1"/>
    <property type="molecule type" value="Genomic_DNA"/>
</dbReference>
<evidence type="ECO:0000313" key="2">
    <source>
        <dbReference type="Proteomes" id="UP000264589"/>
    </source>
</evidence>
<dbReference type="AlphaFoldDB" id="A0A371RFZ5"/>
<keyword evidence="2" id="KW-1185">Reference proteome</keyword>
<name>A0A371RFZ5_9PROT</name>
<accession>A0A371RFZ5</accession>
<organism evidence="1 2">
    <name type="scientific">Parvularcula marina</name>
    <dbReference type="NCBI Taxonomy" id="2292771"/>
    <lineage>
        <taxon>Bacteria</taxon>
        <taxon>Pseudomonadati</taxon>
        <taxon>Pseudomonadota</taxon>
        <taxon>Alphaproteobacteria</taxon>
        <taxon>Parvularculales</taxon>
        <taxon>Parvularculaceae</taxon>
        <taxon>Parvularcula</taxon>
    </lineage>
</organism>